<reference evidence="1 2" key="2">
    <citation type="journal article" date="2018" name="New Phytol.">
        <title>High intraspecific genome diversity in the model arbuscular mycorrhizal symbiont Rhizophagus irregularis.</title>
        <authorList>
            <person name="Chen E.C.H."/>
            <person name="Morin E."/>
            <person name="Beaudet D."/>
            <person name="Noel J."/>
            <person name="Yildirir G."/>
            <person name="Ndikumana S."/>
            <person name="Charron P."/>
            <person name="St-Onge C."/>
            <person name="Giorgi J."/>
            <person name="Kruger M."/>
            <person name="Marton T."/>
            <person name="Ropars J."/>
            <person name="Grigoriev I.V."/>
            <person name="Hainaut M."/>
            <person name="Henrissat B."/>
            <person name="Roux C."/>
            <person name="Martin F."/>
            <person name="Corradi N."/>
        </authorList>
    </citation>
    <scope>NUCLEOTIDE SEQUENCE [LARGE SCALE GENOMIC DNA]</scope>
    <source>
        <strain evidence="1 2">DAOM 197198</strain>
    </source>
</reference>
<sequence>MSTNTKILNTHKFITEDYSQSLDVWEIGIYFSLICLFSKLYSQFLSDSFWSFPDFRILDEDQLRTECFVNMDIPSKTLSDLVRQTGATSPISPKLQAIMECMEYLGYETKKNLTPYHPKLVYLLSGKS</sequence>
<organism evidence="1 2">
    <name type="scientific">Rhizophagus irregularis (strain DAOM 181602 / DAOM 197198 / MUCL 43194)</name>
    <name type="common">Arbuscular mycorrhizal fungus</name>
    <name type="synonym">Glomus intraradices</name>
    <dbReference type="NCBI Taxonomy" id="747089"/>
    <lineage>
        <taxon>Eukaryota</taxon>
        <taxon>Fungi</taxon>
        <taxon>Fungi incertae sedis</taxon>
        <taxon>Mucoromycota</taxon>
        <taxon>Glomeromycotina</taxon>
        <taxon>Glomeromycetes</taxon>
        <taxon>Glomerales</taxon>
        <taxon>Glomeraceae</taxon>
        <taxon>Rhizophagus</taxon>
    </lineage>
</organism>
<evidence type="ECO:0000313" key="2">
    <source>
        <dbReference type="Proteomes" id="UP000018888"/>
    </source>
</evidence>
<dbReference type="AlphaFoldDB" id="A0A2P4PHW2"/>
<accession>A0A2P4PHW2</accession>
<dbReference type="Proteomes" id="UP000018888">
    <property type="component" value="Unassembled WGS sequence"/>
</dbReference>
<dbReference type="EMBL" id="AUPC02000226">
    <property type="protein sequence ID" value="POG64968.1"/>
    <property type="molecule type" value="Genomic_DNA"/>
</dbReference>
<reference evidence="1 2" key="1">
    <citation type="journal article" date="2013" name="Proc. Natl. Acad. Sci. U.S.A.">
        <title>Genome of an arbuscular mycorrhizal fungus provides insight into the oldest plant symbiosis.</title>
        <authorList>
            <person name="Tisserant E."/>
            <person name="Malbreil M."/>
            <person name="Kuo A."/>
            <person name="Kohler A."/>
            <person name="Symeonidi A."/>
            <person name="Balestrini R."/>
            <person name="Charron P."/>
            <person name="Duensing N."/>
            <person name="Frei Dit Frey N."/>
            <person name="Gianinazzi-Pearson V."/>
            <person name="Gilbert L.B."/>
            <person name="Handa Y."/>
            <person name="Herr J.R."/>
            <person name="Hijri M."/>
            <person name="Koul R."/>
            <person name="Kawaguchi M."/>
            <person name="Krajinski F."/>
            <person name="Lammers P.J."/>
            <person name="Masclaux F.G."/>
            <person name="Murat C."/>
            <person name="Morin E."/>
            <person name="Ndikumana S."/>
            <person name="Pagni M."/>
            <person name="Petitpierre D."/>
            <person name="Requena N."/>
            <person name="Rosikiewicz P."/>
            <person name="Riley R."/>
            <person name="Saito K."/>
            <person name="San Clemente H."/>
            <person name="Shapiro H."/>
            <person name="van Tuinen D."/>
            <person name="Becard G."/>
            <person name="Bonfante P."/>
            <person name="Paszkowski U."/>
            <person name="Shachar-Hill Y.Y."/>
            <person name="Tuskan G.A."/>
            <person name="Young P.W."/>
            <person name="Sanders I.R."/>
            <person name="Henrissat B."/>
            <person name="Rensing S.A."/>
            <person name="Grigoriev I.V."/>
            <person name="Corradi N."/>
            <person name="Roux C."/>
            <person name="Martin F."/>
        </authorList>
    </citation>
    <scope>NUCLEOTIDE SEQUENCE [LARGE SCALE GENOMIC DNA]</scope>
    <source>
        <strain evidence="1 2">DAOM 197198</strain>
    </source>
</reference>
<proteinExistence type="predicted"/>
<comment type="caution">
    <text evidence="1">The sequence shown here is derived from an EMBL/GenBank/DDBJ whole genome shotgun (WGS) entry which is preliminary data.</text>
</comment>
<gene>
    <name evidence="1" type="ORF">GLOIN_2v1844973</name>
</gene>
<evidence type="ECO:0000313" key="1">
    <source>
        <dbReference type="EMBL" id="POG64968.1"/>
    </source>
</evidence>
<dbReference type="VEuPathDB" id="FungiDB:RhiirFUN_019862"/>
<name>A0A2P4PHW2_RHIID</name>
<protein>
    <submittedName>
        <fullName evidence="1">Uncharacterized protein</fullName>
    </submittedName>
</protein>
<keyword evidence="2" id="KW-1185">Reference proteome</keyword>